<evidence type="ECO:0000313" key="2">
    <source>
        <dbReference type="EMBL" id="SFN22425.1"/>
    </source>
</evidence>
<feature type="transmembrane region" description="Helical" evidence="1">
    <location>
        <begin position="59"/>
        <end position="81"/>
    </location>
</feature>
<proteinExistence type="predicted"/>
<protein>
    <submittedName>
        <fullName evidence="2">Uncharacterized protein</fullName>
    </submittedName>
</protein>
<keyword evidence="1" id="KW-0472">Membrane</keyword>
<keyword evidence="3" id="KW-1185">Reference proteome</keyword>
<sequence>MLNELFASLYETLFYTNDFSGDLFNENLYTIIGLVMVVTSLLIPVLYYKIIDTVKFSKISIWLVFLSLSVIFNFLFCYMYSYNYLSALGLDYSSGEYLSFSFINAFYSLLVGFLFSLILKNFSTNCKKVPF</sequence>
<name>A0A1I4X9I3_9FLAO</name>
<dbReference type="EMBL" id="FOUZ01000008">
    <property type="protein sequence ID" value="SFN22425.1"/>
    <property type="molecule type" value="Genomic_DNA"/>
</dbReference>
<keyword evidence="1" id="KW-0812">Transmembrane</keyword>
<dbReference type="AlphaFoldDB" id="A0A1I4X9I3"/>
<keyword evidence="1" id="KW-1133">Transmembrane helix</keyword>
<reference evidence="3" key="1">
    <citation type="submission" date="2016-10" db="EMBL/GenBank/DDBJ databases">
        <authorList>
            <person name="Varghese N."/>
            <person name="Submissions S."/>
        </authorList>
    </citation>
    <scope>NUCLEOTIDE SEQUENCE [LARGE SCALE GENOMIC DNA]</scope>
    <source>
        <strain evidence="3">XJ109</strain>
    </source>
</reference>
<accession>A0A1I4X9I3</accession>
<dbReference type="Proteomes" id="UP000199149">
    <property type="component" value="Unassembled WGS sequence"/>
</dbReference>
<feature type="transmembrane region" description="Helical" evidence="1">
    <location>
        <begin position="28"/>
        <end position="47"/>
    </location>
</feature>
<dbReference type="STRING" id="684065.SAMN05421738_108158"/>
<organism evidence="2 3">
    <name type="scientific">Algoriella xinjiangensis</name>
    <dbReference type="NCBI Taxonomy" id="684065"/>
    <lineage>
        <taxon>Bacteria</taxon>
        <taxon>Pseudomonadati</taxon>
        <taxon>Bacteroidota</taxon>
        <taxon>Flavobacteriia</taxon>
        <taxon>Flavobacteriales</taxon>
        <taxon>Weeksellaceae</taxon>
        <taxon>Algoriella</taxon>
    </lineage>
</organism>
<gene>
    <name evidence="2" type="ORF">SAMN05421738_108158</name>
</gene>
<evidence type="ECO:0000313" key="3">
    <source>
        <dbReference type="Proteomes" id="UP000199149"/>
    </source>
</evidence>
<evidence type="ECO:0000256" key="1">
    <source>
        <dbReference type="SAM" id="Phobius"/>
    </source>
</evidence>
<feature type="transmembrane region" description="Helical" evidence="1">
    <location>
        <begin position="101"/>
        <end position="119"/>
    </location>
</feature>